<dbReference type="Gene3D" id="3.40.50.1240">
    <property type="entry name" value="Phosphoglycerate mutase-like"/>
    <property type="match status" value="1"/>
</dbReference>
<sequence>MSEKVYKIPYEDPPDTHDILYSSDHATRSRRGEVLRVASAFALGALACVGTIAQLNASGAIYINIKGHAPSSPAAYNTDANAVDAFAPPWVGSTTGHEWPPAHPTNAETIMFPTNVGYPGPTVAAGEPGLVATAPHYAIHTGAQHIVVPTSFPKAKLPRPHAPYPDSDSEPGSMPVVQEDEDDEDDEDDVWKDEEPFDLFRHWGTLSPWSSVPRGGFGVDAGPEAPDGCRVSGLHLLHRHGARSPADVASGQGIAGFAERMNKQAADVRASGPLKFLNEWTLRLGAEGLSPFGRSQLFDLGVATRMRYGFLLQNFTATNSIPTFRTESQHRMLSSAQNFALGFFGYPLDGQYHQVIGIESQGFNNSLAPYRTCTNSADPAKGWASTPRVNEWKNIYLKDALPRLQRHIRGFTLTVDDVYSFQEACAYETVVLGYSAFCALFTKREWDGFDYAQDINYWYNVAFGSPLAKGQGIGYVQELVARLEHRPIQTHNSSTNATLHEPQLFPLNDPLYVDATHEVVVLNIITALNLTSFTGAGPLPSDRIPRKRTFRSSQLTPFATNVQFQLLSCAAEPEEQIRVIINDGVVPLDGVRGCGENRLGMCAVKDFVEAQKASIQGVDWAYICDGDWTIPDGWNTTDGLPPGYPDV</sequence>
<dbReference type="PANTHER" id="PTHR20963">
    <property type="entry name" value="MULTIPLE INOSITOL POLYPHOSPHATE PHOSPHATASE-RELATED"/>
    <property type="match status" value="1"/>
</dbReference>
<dbReference type="KEGG" id="cput:CONPUDRAFT_96957"/>
<dbReference type="SUPFAM" id="SSF53254">
    <property type="entry name" value="Phosphoglycerate mutase-like"/>
    <property type="match status" value="1"/>
</dbReference>
<dbReference type="OrthoDB" id="6509975at2759"/>
<dbReference type="RefSeq" id="XP_007764379.1">
    <property type="nucleotide sequence ID" value="XM_007766189.1"/>
</dbReference>
<feature type="compositionally biased region" description="Acidic residues" evidence="2">
    <location>
        <begin position="178"/>
        <end position="189"/>
    </location>
</feature>
<dbReference type="InterPro" id="IPR029033">
    <property type="entry name" value="His_PPase_superfam"/>
</dbReference>
<dbReference type="Proteomes" id="UP000053558">
    <property type="component" value="Unassembled WGS sequence"/>
</dbReference>
<name>A0A5M3MZR7_CONPW</name>
<evidence type="ECO:0000256" key="1">
    <source>
        <dbReference type="ARBA" id="ARBA00022801"/>
    </source>
</evidence>
<dbReference type="PANTHER" id="PTHR20963:SF42">
    <property type="entry name" value="PHOSPHOGLYCERATE MUTASE-LIKE PROTEIN"/>
    <property type="match status" value="1"/>
</dbReference>
<evidence type="ECO:0000313" key="5">
    <source>
        <dbReference type="Proteomes" id="UP000053558"/>
    </source>
</evidence>
<dbReference type="GO" id="GO:0003993">
    <property type="term" value="F:acid phosphatase activity"/>
    <property type="evidence" value="ECO:0007669"/>
    <property type="project" value="TreeGrafter"/>
</dbReference>
<dbReference type="GeneID" id="19211787"/>
<accession>A0A5M3MZR7</accession>
<dbReference type="AlphaFoldDB" id="A0A5M3MZR7"/>
<comment type="caution">
    <text evidence="4">The sequence shown here is derived from an EMBL/GenBank/DDBJ whole genome shotgun (WGS) entry which is preliminary data.</text>
</comment>
<feature type="region of interest" description="Disordered" evidence="2">
    <location>
        <begin position="154"/>
        <end position="189"/>
    </location>
</feature>
<evidence type="ECO:0000256" key="3">
    <source>
        <dbReference type="SAM" id="Phobius"/>
    </source>
</evidence>
<dbReference type="PROSITE" id="PS00616">
    <property type="entry name" value="HIS_ACID_PHOSPHAT_1"/>
    <property type="match status" value="1"/>
</dbReference>
<evidence type="ECO:0000256" key="2">
    <source>
        <dbReference type="SAM" id="MobiDB-lite"/>
    </source>
</evidence>
<proteinExistence type="predicted"/>
<keyword evidence="3" id="KW-0812">Transmembrane</keyword>
<organism evidence="4 5">
    <name type="scientific">Coniophora puteana (strain RWD-64-598)</name>
    <name type="common">Brown rot fungus</name>
    <dbReference type="NCBI Taxonomy" id="741705"/>
    <lineage>
        <taxon>Eukaryota</taxon>
        <taxon>Fungi</taxon>
        <taxon>Dikarya</taxon>
        <taxon>Basidiomycota</taxon>
        <taxon>Agaricomycotina</taxon>
        <taxon>Agaricomycetes</taxon>
        <taxon>Agaricomycetidae</taxon>
        <taxon>Boletales</taxon>
        <taxon>Coniophorineae</taxon>
        <taxon>Coniophoraceae</taxon>
        <taxon>Coniophora</taxon>
    </lineage>
</organism>
<keyword evidence="3" id="KW-1133">Transmembrane helix</keyword>
<evidence type="ECO:0000313" key="4">
    <source>
        <dbReference type="EMBL" id="EIW84640.1"/>
    </source>
</evidence>
<keyword evidence="3" id="KW-0472">Membrane</keyword>
<dbReference type="InterPro" id="IPR000560">
    <property type="entry name" value="His_Pase_clade-2"/>
</dbReference>
<dbReference type="Pfam" id="PF00328">
    <property type="entry name" value="His_Phos_2"/>
    <property type="match status" value="1"/>
</dbReference>
<protein>
    <submittedName>
        <fullName evidence="4">Phosphoglycerate mutase-like protein</fullName>
    </submittedName>
</protein>
<dbReference type="CDD" id="cd07061">
    <property type="entry name" value="HP_HAP_like"/>
    <property type="match status" value="1"/>
</dbReference>
<reference evidence="5" key="1">
    <citation type="journal article" date="2012" name="Science">
        <title>The Paleozoic origin of enzymatic lignin decomposition reconstructed from 31 fungal genomes.</title>
        <authorList>
            <person name="Floudas D."/>
            <person name="Binder M."/>
            <person name="Riley R."/>
            <person name="Barry K."/>
            <person name="Blanchette R.A."/>
            <person name="Henrissat B."/>
            <person name="Martinez A.T."/>
            <person name="Otillar R."/>
            <person name="Spatafora J.W."/>
            <person name="Yadav J.S."/>
            <person name="Aerts A."/>
            <person name="Benoit I."/>
            <person name="Boyd A."/>
            <person name="Carlson A."/>
            <person name="Copeland A."/>
            <person name="Coutinho P.M."/>
            <person name="de Vries R.P."/>
            <person name="Ferreira P."/>
            <person name="Findley K."/>
            <person name="Foster B."/>
            <person name="Gaskell J."/>
            <person name="Glotzer D."/>
            <person name="Gorecki P."/>
            <person name="Heitman J."/>
            <person name="Hesse C."/>
            <person name="Hori C."/>
            <person name="Igarashi K."/>
            <person name="Jurgens J.A."/>
            <person name="Kallen N."/>
            <person name="Kersten P."/>
            <person name="Kohler A."/>
            <person name="Kuees U."/>
            <person name="Kumar T.K.A."/>
            <person name="Kuo A."/>
            <person name="LaButti K."/>
            <person name="Larrondo L.F."/>
            <person name="Lindquist E."/>
            <person name="Ling A."/>
            <person name="Lombard V."/>
            <person name="Lucas S."/>
            <person name="Lundell T."/>
            <person name="Martin R."/>
            <person name="McLaughlin D.J."/>
            <person name="Morgenstern I."/>
            <person name="Morin E."/>
            <person name="Murat C."/>
            <person name="Nagy L.G."/>
            <person name="Nolan M."/>
            <person name="Ohm R.A."/>
            <person name="Patyshakuliyeva A."/>
            <person name="Rokas A."/>
            <person name="Ruiz-Duenas F.J."/>
            <person name="Sabat G."/>
            <person name="Salamov A."/>
            <person name="Samejima M."/>
            <person name="Schmutz J."/>
            <person name="Slot J.C."/>
            <person name="St John F."/>
            <person name="Stenlid J."/>
            <person name="Sun H."/>
            <person name="Sun S."/>
            <person name="Syed K."/>
            <person name="Tsang A."/>
            <person name="Wiebenga A."/>
            <person name="Young D."/>
            <person name="Pisabarro A."/>
            <person name="Eastwood D.C."/>
            <person name="Martin F."/>
            <person name="Cullen D."/>
            <person name="Grigoriev I.V."/>
            <person name="Hibbett D.S."/>
        </authorList>
    </citation>
    <scope>NUCLEOTIDE SEQUENCE [LARGE SCALE GENOMIC DNA]</scope>
    <source>
        <strain evidence="5">RWD-64-598 SS2</strain>
    </source>
</reference>
<dbReference type="EMBL" id="JH711574">
    <property type="protein sequence ID" value="EIW84640.1"/>
    <property type="molecule type" value="Genomic_DNA"/>
</dbReference>
<keyword evidence="5" id="KW-1185">Reference proteome</keyword>
<feature type="transmembrane region" description="Helical" evidence="3">
    <location>
        <begin position="34"/>
        <end position="55"/>
    </location>
</feature>
<dbReference type="OMA" id="NHPLETS"/>
<dbReference type="InterPro" id="IPR033379">
    <property type="entry name" value="Acid_Pase_AS"/>
</dbReference>
<gene>
    <name evidence="4" type="ORF">CONPUDRAFT_96957</name>
</gene>
<keyword evidence="1" id="KW-0378">Hydrolase</keyword>